<evidence type="ECO:0000256" key="1">
    <source>
        <dbReference type="ARBA" id="ARBA00004127"/>
    </source>
</evidence>
<feature type="transmembrane region" description="Helical" evidence="11">
    <location>
        <begin position="115"/>
        <end position="136"/>
    </location>
</feature>
<dbReference type="GO" id="GO:0000030">
    <property type="term" value="F:mannosyltransferase activity"/>
    <property type="evidence" value="ECO:0007669"/>
    <property type="project" value="InterPro"/>
</dbReference>
<dbReference type="OrthoDB" id="9776737at2"/>
<dbReference type="Proteomes" id="UP000184512">
    <property type="component" value="Unassembled WGS sequence"/>
</dbReference>
<dbReference type="AlphaFoldDB" id="A0A1M6MTS4"/>
<evidence type="ECO:0000256" key="4">
    <source>
        <dbReference type="ARBA" id="ARBA00022676"/>
    </source>
</evidence>
<dbReference type="RefSeq" id="WP_139280344.1">
    <property type="nucleotide sequence ID" value="NZ_FQZG01000096.1"/>
</dbReference>
<evidence type="ECO:0000256" key="3">
    <source>
        <dbReference type="ARBA" id="ARBA00007222"/>
    </source>
</evidence>
<evidence type="ECO:0000313" key="14">
    <source>
        <dbReference type="Proteomes" id="UP000184512"/>
    </source>
</evidence>
<evidence type="ECO:0000256" key="5">
    <source>
        <dbReference type="ARBA" id="ARBA00022679"/>
    </source>
</evidence>
<feature type="transmembrane region" description="Helical" evidence="11">
    <location>
        <begin position="266"/>
        <end position="289"/>
    </location>
</feature>
<dbReference type="UniPathway" id="UPA00378"/>
<evidence type="ECO:0000313" key="13">
    <source>
        <dbReference type="EMBL" id="SHJ86857.1"/>
    </source>
</evidence>
<dbReference type="Pfam" id="PF02366">
    <property type="entry name" value="PMT"/>
    <property type="match status" value="1"/>
</dbReference>
<evidence type="ECO:0000256" key="8">
    <source>
        <dbReference type="ARBA" id="ARBA00023136"/>
    </source>
</evidence>
<sequence>MLLVLTTLAALDDGRLRDRTRGWVVTISITVMAFLLRFYNLGFPNKLLFDETYYAKDAWAVLQSGYERNWSENANDLLLGGDTSGMLDTAEFMVHPPLGKLLIGWGEQLFGMNAFGWRFASLVFGTLLVFFTIRMARRLSRSTLVGGIAGVLLAFDGLAFVMSRLALLDIFQATFAVAAVSALLADRDWFRHKLADHLREHDLPDLGGKFGPLLLWRPWRFLAGVLFGASCAVKWNSIYLLAAFGILVVFWDIGARRLAGAGRNRWFSLLIDAPMAFVQLVVVALPVYVATWLKWLTTTGGWSRDWGANNPGDPTVKLLGEPLASLWHYHREIYDFHTGDYMAGVTHPYDANPAGWLLMLRPTGIEAVNGIQPGTDGCEAVGTTCMRIISAMGTPILWWAALVAIVFAVVWWIRWRDWRFGVPLVAIAAVWLPWFQYTDRPQFFFYAIMIIPFSVTVLAMALGKVLGPAAGPQRRRRAMLVGALIALIIFNFAFIYPILTAELITQPQWWMRMWLGNAWV</sequence>
<keyword evidence="6 11" id="KW-0812">Transmembrane</keyword>
<evidence type="ECO:0000256" key="7">
    <source>
        <dbReference type="ARBA" id="ARBA00022989"/>
    </source>
</evidence>
<evidence type="ECO:0000259" key="12">
    <source>
        <dbReference type="Pfam" id="PF02366"/>
    </source>
</evidence>
<feature type="transmembrane region" description="Helical" evidence="11">
    <location>
        <begin position="478"/>
        <end position="499"/>
    </location>
</feature>
<keyword evidence="4 13" id="KW-0328">Glycosyltransferase</keyword>
<feature type="transmembrane region" description="Helical" evidence="11">
    <location>
        <begin position="396"/>
        <end position="413"/>
    </location>
</feature>
<feature type="transmembrane region" description="Helical" evidence="11">
    <location>
        <begin position="443"/>
        <end position="466"/>
    </location>
</feature>
<evidence type="ECO:0000256" key="6">
    <source>
        <dbReference type="ARBA" id="ARBA00022692"/>
    </source>
</evidence>
<dbReference type="InterPro" id="IPR027005">
    <property type="entry name" value="PMT-like"/>
</dbReference>
<feature type="transmembrane region" description="Helical" evidence="11">
    <location>
        <begin position="420"/>
        <end position="437"/>
    </location>
</feature>
<comment type="similarity">
    <text evidence="3">Belongs to the glycosyltransferase 39 family.</text>
</comment>
<feature type="transmembrane region" description="Helical" evidence="11">
    <location>
        <begin position="143"/>
        <end position="161"/>
    </location>
</feature>
<dbReference type="GO" id="GO:0016020">
    <property type="term" value="C:membrane"/>
    <property type="evidence" value="ECO:0007669"/>
    <property type="project" value="InterPro"/>
</dbReference>
<evidence type="ECO:0000256" key="11">
    <source>
        <dbReference type="SAM" id="Phobius"/>
    </source>
</evidence>
<feature type="transmembrane region" description="Helical" evidence="11">
    <location>
        <begin position="235"/>
        <end position="254"/>
    </location>
</feature>
<dbReference type="PANTHER" id="PTHR10050:SF46">
    <property type="entry name" value="PROTEIN O-MANNOSYL-TRANSFERASE 2"/>
    <property type="match status" value="1"/>
</dbReference>
<dbReference type="PANTHER" id="PTHR10050">
    <property type="entry name" value="DOLICHYL-PHOSPHATE-MANNOSE--PROTEIN MANNOSYLTRANSFERASE"/>
    <property type="match status" value="1"/>
</dbReference>
<keyword evidence="5 13" id="KW-0808">Transferase</keyword>
<proteinExistence type="inferred from homology"/>
<evidence type="ECO:0000256" key="9">
    <source>
        <dbReference type="ARBA" id="ARBA00093617"/>
    </source>
</evidence>
<keyword evidence="14" id="KW-1185">Reference proteome</keyword>
<evidence type="ECO:0000256" key="2">
    <source>
        <dbReference type="ARBA" id="ARBA00004922"/>
    </source>
</evidence>
<evidence type="ECO:0000256" key="10">
    <source>
        <dbReference type="ARBA" id="ARBA00093644"/>
    </source>
</evidence>
<comment type="pathway">
    <text evidence="2">Protein modification; protein glycosylation.</text>
</comment>
<organism evidence="13 14">
    <name type="scientific">Tessaracoccus bendigoensis DSM 12906</name>
    <dbReference type="NCBI Taxonomy" id="1123357"/>
    <lineage>
        <taxon>Bacteria</taxon>
        <taxon>Bacillati</taxon>
        <taxon>Actinomycetota</taxon>
        <taxon>Actinomycetes</taxon>
        <taxon>Propionibacteriales</taxon>
        <taxon>Propionibacteriaceae</taxon>
        <taxon>Tessaracoccus</taxon>
    </lineage>
</organism>
<dbReference type="InterPro" id="IPR003342">
    <property type="entry name" value="ArnT-like_N"/>
</dbReference>
<dbReference type="EMBL" id="FQZG01000096">
    <property type="protein sequence ID" value="SHJ86857.1"/>
    <property type="molecule type" value="Genomic_DNA"/>
</dbReference>
<comment type="subcellular location">
    <subcellularLocation>
        <location evidence="1">Endomembrane system</location>
        <topology evidence="1">Multi-pass membrane protein</topology>
    </subcellularLocation>
</comment>
<feature type="domain" description="ArnT-like N-terminal" evidence="12">
    <location>
        <begin position="28"/>
        <end position="183"/>
    </location>
</feature>
<accession>A0A1M6MTS4</accession>
<dbReference type="GO" id="GO:0012505">
    <property type="term" value="C:endomembrane system"/>
    <property type="evidence" value="ECO:0007669"/>
    <property type="project" value="UniProtKB-SubCell"/>
</dbReference>
<keyword evidence="7 11" id="KW-1133">Transmembrane helix</keyword>
<dbReference type="GO" id="GO:0006493">
    <property type="term" value="P:protein O-linked glycosylation"/>
    <property type="evidence" value="ECO:0007669"/>
    <property type="project" value="InterPro"/>
</dbReference>
<protein>
    <recommendedName>
        <fullName evidence="9">Polyprenol-phosphate-mannose--protein mannosyltransferase</fullName>
    </recommendedName>
    <alternativeName>
        <fullName evidence="10">Protein O-mannosyltransferase</fullName>
    </alternativeName>
</protein>
<keyword evidence="8 11" id="KW-0472">Membrane</keyword>
<feature type="transmembrane region" description="Helical" evidence="11">
    <location>
        <begin position="21"/>
        <end position="39"/>
    </location>
</feature>
<reference evidence="14" key="1">
    <citation type="submission" date="2016-11" db="EMBL/GenBank/DDBJ databases">
        <authorList>
            <person name="Varghese N."/>
            <person name="Submissions S."/>
        </authorList>
    </citation>
    <scope>NUCLEOTIDE SEQUENCE [LARGE SCALE GENOMIC DNA]</scope>
    <source>
        <strain evidence="14">DSM 12906</strain>
    </source>
</reference>
<gene>
    <name evidence="13" type="ORF">SAMN02745244_03458</name>
</gene>
<dbReference type="STRING" id="1123357.SAMN02745244_03458"/>
<name>A0A1M6MTS4_9ACTN</name>